<dbReference type="PANTHER" id="PTHR14211:SF7">
    <property type="entry name" value="RIBOSOME BIOGENESIS PROTEIN NOP53"/>
    <property type="match status" value="1"/>
</dbReference>
<dbReference type="InterPro" id="IPR011687">
    <property type="entry name" value="Nop53/GLTSCR2"/>
</dbReference>
<evidence type="ECO:0000313" key="9">
    <source>
        <dbReference type="Proteomes" id="UP001474421"/>
    </source>
</evidence>
<keyword evidence="6" id="KW-0539">Nucleus</keyword>
<protein>
    <recommendedName>
        <fullName evidence="4">Ribosome biogenesis protein NOP53</fullName>
    </recommendedName>
</protein>
<evidence type="ECO:0000256" key="7">
    <source>
        <dbReference type="SAM" id="MobiDB-lite"/>
    </source>
</evidence>
<evidence type="ECO:0000256" key="2">
    <source>
        <dbReference type="ARBA" id="ARBA00004642"/>
    </source>
</evidence>
<evidence type="ECO:0000256" key="1">
    <source>
        <dbReference type="ARBA" id="ARBA00004604"/>
    </source>
</evidence>
<evidence type="ECO:0000256" key="6">
    <source>
        <dbReference type="ARBA" id="ARBA00023242"/>
    </source>
</evidence>
<evidence type="ECO:0000256" key="5">
    <source>
        <dbReference type="ARBA" id="ARBA00022517"/>
    </source>
</evidence>
<keyword evidence="9" id="KW-1185">Reference proteome</keyword>
<feature type="compositionally biased region" description="Basic residues" evidence="7">
    <location>
        <begin position="127"/>
        <end position="146"/>
    </location>
</feature>
<dbReference type="Pfam" id="PF07767">
    <property type="entry name" value="Nop53"/>
    <property type="match status" value="1"/>
</dbReference>
<feature type="region of interest" description="Disordered" evidence="7">
    <location>
        <begin position="9"/>
        <end position="72"/>
    </location>
</feature>
<feature type="compositionally biased region" description="Basic and acidic residues" evidence="7">
    <location>
        <begin position="51"/>
        <end position="72"/>
    </location>
</feature>
<dbReference type="EMBL" id="JAOTOJ010000011">
    <property type="protein sequence ID" value="KAK9394353.1"/>
    <property type="molecule type" value="Genomic_DNA"/>
</dbReference>
<dbReference type="PANTHER" id="PTHR14211">
    <property type="entry name" value="GLIOMA SUPPRESSOR CANDIDATE REGION GENE 2"/>
    <property type="match status" value="1"/>
</dbReference>
<dbReference type="AlphaFoldDB" id="A0AAW1AXN5"/>
<keyword evidence="5" id="KW-0690">Ribosome biogenesis</keyword>
<reference evidence="8 9" key="1">
    <citation type="journal article" date="2024" name="Proc. Natl. Acad. Sci. U.S.A.">
        <title>The genetic regulatory architecture and epigenomic basis for age-related changes in rattlesnake venom.</title>
        <authorList>
            <person name="Hogan M.P."/>
            <person name="Holding M.L."/>
            <person name="Nystrom G.S."/>
            <person name="Colston T.J."/>
            <person name="Bartlett D.A."/>
            <person name="Mason A.J."/>
            <person name="Ellsworth S.A."/>
            <person name="Rautsaw R.M."/>
            <person name="Lawrence K.C."/>
            <person name="Strickland J.L."/>
            <person name="He B."/>
            <person name="Fraser P."/>
            <person name="Margres M.J."/>
            <person name="Gilbert D.M."/>
            <person name="Gibbs H.L."/>
            <person name="Parkinson C.L."/>
            <person name="Rokyta D.R."/>
        </authorList>
    </citation>
    <scope>NUCLEOTIDE SEQUENCE [LARGE SCALE GENOMIC DNA]</scope>
    <source>
        <strain evidence="8">DRR0105</strain>
    </source>
</reference>
<dbReference type="Proteomes" id="UP001474421">
    <property type="component" value="Unassembled WGS sequence"/>
</dbReference>
<dbReference type="GO" id="GO:0005654">
    <property type="term" value="C:nucleoplasm"/>
    <property type="evidence" value="ECO:0007669"/>
    <property type="project" value="UniProtKB-SubCell"/>
</dbReference>
<feature type="compositionally biased region" description="Basic and acidic residues" evidence="7">
    <location>
        <begin position="24"/>
        <end position="44"/>
    </location>
</feature>
<evidence type="ECO:0000256" key="3">
    <source>
        <dbReference type="ARBA" id="ARBA00008838"/>
    </source>
</evidence>
<feature type="region of interest" description="Disordered" evidence="7">
    <location>
        <begin position="369"/>
        <end position="447"/>
    </location>
</feature>
<dbReference type="GO" id="GO:0006364">
    <property type="term" value="P:rRNA processing"/>
    <property type="evidence" value="ECO:0007669"/>
    <property type="project" value="TreeGrafter"/>
</dbReference>
<comment type="subcellular location">
    <subcellularLocation>
        <location evidence="1">Nucleus</location>
        <location evidence="1">Nucleolus</location>
    </subcellularLocation>
    <subcellularLocation>
        <location evidence="2">Nucleus</location>
        <location evidence="2">Nucleoplasm</location>
    </subcellularLocation>
</comment>
<feature type="region of interest" description="Disordered" evidence="7">
    <location>
        <begin position="170"/>
        <end position="226"/>
    </location>
</feature>
<comment type="similarity">
    <text evidence="3">Belongs to the NOP53 family.</text>
</comment>
<feature type="compositionally biased region" description="Basic and acidic residues" evidence="7">
    <location>
        <begin position="194"/>
        <end position="206"/>
    </location>
</feature>
<feature type="compositionally biased region" description="Basic and acidic residues" evidence="7">
    <location>
        <begin position="435"/>
        <end position="447"/>
    </location>
</feature>
<sequence length="568" mass="65493">MLGCKCWVRPGWVQPRSPSLFPLKRKEGRKEGKKGREEGEEGRRREKRNRRREEGEETRKDGDGNEEKEGRKDWAALFPPLFRFSLIPSLAFSWRKMAAPGAAPEAAAASSSFLGFSASSRDPSRLPSRRVGGRGARNRKKGWKRWRGPEAELGRELGDWLEERASELRHLGGPVSEKPDESLFFVDTSTEQQGQKEKPAKEKPLKIDLILQPDSKVPPPKDILSYQVPNGRKLKRKQRLWEKLSERGVVPRKERLLQQRLQNPPKAKIVGADSGTNPSRDFYDIWADSNPLDQALAGQDAFFLEQTKKQPVQRPDRLKKTPSELPAVEIISPGGSYNPSFQSHQALLLQAFEAELVRQKAAERLQRQLNFPTAAEAPTQESAFQEQCEGLMEEESEGEEGQHRPQEEEDLQAVSPLFTATAVGEKKTERQRKKEKADKRSKARELSEKVARLRKQELFQLKSIRLQLKQREAELQRRKQKRQAKRKLEAVKPKRLGRLKYEEPDVDVQLSSELAESLRTLRPEGSILKDRFKSLQKRNIIEPRERAKFKRKYRLKYVEKRAFREITL</sequence>
<dbReference type="GO" id="GO:0008097">
    <property type="term" value="F:5S rRNA binding"/>
    <property type="evidence" value="ECO:0007669"/>
    <property type="project" value="TreeGrafter"/>
</dbReference>
<accession>A0AAW1AXN5</accession>
<dbReference type="GO" id="GO:0005730">
    <property type="term" value="C:nucleolus"/>
    <property type="evidence" value="ECO:0007669"/>
    <property type="project" value="UniProtKB-SubCell"/>
</dbReference>
<proteinExistence type="inferred from homology"/>
<organism evidence="8 9">
    <name type="scientific">Crotalus adamanteus</name>
    <name type="common">Eastern diamondback rattlesnake</name>
    <dbReference type="NCBI Taxonomy" id="8729"/>
    <lineage>
        <taxon>Eukaryota</taxon>
        <taxon>Metazoa</taxon>
        <taxon>Chordata</taxon>
        <taxon>Craniata</taxon>
        <taxon>Vertebrata</taxon>
        <taxon>Euteleostomi</taxon>
        <taxon>Lepidosauria</taxon>
        <taxon>Squamata</taxon>
        <taxon>Bifurcata</taxon>
        <taxon>Unidentata</taxon>
        <taxon>Episquamata</taxon>
        <taxon>Toxicofera</taxon>
        <taxon>Serpentes</taxon>
        <taxon>Colubroidea</taxon>
        <taxon>Viperidae</taxon>
        <taxon>Crotalinae</taxon>
        <taxon>Crotalus</taxon>
    </lineage>
</organism>
<dbReference type="GO" id="GO:0000027">
    <property type="term" value="P:ribosomal large subunit assembly"/>
    <property type="evidence" value="ECO:0007669"/>
    <property type="project" value="TreeGrafter"/>
</dbReference>
<feature type="compositionally biased region" description="Low complexity" evidence="7">
    <location>
        <begin position="115"/>
        <end position="126"/>
    </location>
</feature>
<comment type="caution">
    <text evidence="8">The sequence shown here is derived from an EMBL/GenBank/DDBJ whole genome shotgun (WGS) entry which is preliminary data.</text>
</comment>
<gene>
    <name evidence="8" type="ORF">NXF25_014881</name>
</gene>
<feature type="region of interest" description="Disordered" evidence="7">
    <location>
        <begin position="115"/>
        <end position="148"/>
    </location>
</feature>
<name>A0AAW1AXN5_CROAD</name>
<evidence type="ECO:0000313" key="8">
    <source>
        <dbReference type="EMBL" id="KAK9394353.1"/>
    </source>
</evidence>
<evidence type="ECO:0000256" key="4">
    <source>
        <dbReference type="ARBA" id="ARBA00018339"/>
    </source>
</evidence>